<organism evidence="1 2">
    <name type="scientific">Puccinia graminis f. sp. tritici</name>
    <dbReference type="NCBI Taxonomy" id="56615"/>
    <lineage>
        <taxon>Eukaryota</taxon>
        <taxon>Fungi</taxon>
        <taxon>Dikarya</taxon>
        <taxon>Basidiomycota</taxon>
        <taxon>Pucciniomycotina</taxon>
        <taxon>Pucciniomycetes</taxon>
        <taxon>Pucciniales</taxon>
        <taxon>Pucciniaceae</taxon>
        <taxon>Puccinia</taxon>
    </lineage>
</organism>
<dbReference type="AlphaFoldDB" id="A0A5B0PQF4"/>
<proteinExistence type="predicted"/>
<dbReference type="Proteomes" id="UP000325313">
    <property type="component" value="Unassembled WGS sequence"/>
</dbReference>
<protein>
    <submittedName>
        <fullName evidence="1">Uncharacterized protein</fullName>
    </submittedName>
</protein>
<reference evidence="1 2" key="1">
    <citation type="submission" date="2019-05" db="EMBL/GenBank/DDBJ databases">
        <title>Emergence of the Ug99 lineage of the wheat stem rust pathogen through somatic hybridization.</title>
        <authorList>
            <person name="Li F."/>
            <person name="Upadhyaya N.M."/>
            <person name="Sperschneider J."/>
            <person name="Matny O."/>
            <person name="Nguyen-Phuc H."/>
            <person name="Mago R."/>
            <person name="Raley C."/>
            <person name="Miller M.E."/>
            <person name="Silverstein K.A.T."/>
            <person name="Henningsen E."/>
            <person name="Hirsch C.D."/>
            <person name="Visser B."/>
            <person name="Pretorius Z.A."/>
            <person name="Steffenson B.J."/>
            <person name="Schwessinger B."/>
            <person name="Dodds P.N."/>
            <person name="Figueroa M."/>
        </authorList>
    </citation>
    <scope>NUCLEOTIDE SEQUENCE [LARGE SCALE GENOMIC DNA]</scope>
    <source>
        <strain evidence="1 2">Ug99</strain>
    </source>
</reference>
<gene>
    <name evidence="1" type="ORF">PGTUg99_037363</name>
</gene>
<evidence type="ECO:0000313" key="2">
    <source>
        <dbReference type="Proteomes" id="UP000325313"/>
    </source>
</evidence>
<accession>A0A5B0PQF4</accession>
<evidence type="ECO:0000313" key="1">
    <source>
        <dbReference type="EMBL" id="KAA1102923.1"/>
    </source>
</evidence>
<comment type="caution">
    <text evidence="1">The sequence shown here is derived from an EMBL/GenBank/DDBJ whole genome shotgun (WGS) entry which is preliminary data.</text>
</comment>
<dbReference type="EMBL" id="VDEP01000337">
    <property type="protein sequence ID" value="KAA1102923.1"/>
    <property type="molecule type" value="Genomic_DNA"/>
</dbReference>
<sequence>MGLYNVYKIQLPNRVEDEDRLKHVYQFNGKIIGTLLAPCLEDLGYGLNLFMDYAIRGSITHNDTLGTVWEFNPLLVKLGDSAGGETRQNGMDIRGVGIVKSIEEHWDSAKTMRIKDEILVNHQPSGASSCIQIRIDKGIKDDHTGSIGQIMVGDKIKFCGQYLGEDIETGTLIILMHSGGIITMNALRNKLIPSSSNDWNLNWLSCLGVHSLYHRYQL</sequence>
<name>A0A5B0PQF4_PUCGR</name>